<dbReference type="EC" id="2.7.7.59" evidence="7"/>
<dbReference type="CDD" id="cd00077">
    <property type="entry name" value="HDc"/>
    <property type="match status" value="1"/>
</dbReference>
<organism evidence="10 11">
    <name type="scientific">Snodgrassella alvi SCGC AB-598-J21</name>
    <dbReference type="NCBI Taxonomy" id="1385367"/>
    <lineage>
        <taxon>Bacteria</taxon>
        <taxon>Pseudomonadati</taxon>
        <taxon>Pseudomonadota</taxon>
        <taxon>Betaproteobacteria</taxon>
        <taxon>Neisseriales</taxon>
        <taxon>Neisseriaceae</taxon>
        <taxon>Snodgrassella</taxon>
    </lineage>
</organism>
<evidence type="ECO:0000256" key="4">
    <source>
        <dbReference type="ARBA" id="ARBA00022801"/>
    </source>
</evidence>
<dbReference type="InterPro" id="IPR045865">
    <property type="entry name" value="ACT-like_dom_sf"/>
</dbReference>
<keyword evidence="5 7" id="KW-0460">Magnesium</keyword>
<comment type="catalytic activity">
    <reaction evidence="7">
        <text>[protein-PII]-uridylyl-L-tyrosine + H2O = [protein-PII]-L-tyrosine + UMP + H(+)</text>
        <dbReference type="Rhea" id="RHEA:48600"/>
        <dbReference type="Rhea" id="RHEA-COMP:12147"/>
        <dbReference type="Rhea" id="RHEA-COMP:12148"/>
        <dbReference type="ChEBI" id="CHEBI:15377"/>
        <dbReference type="ChEBI" id="CHEBI:15378"/>
        <dbReference type="ChEBI" id="CHEBI:46858"/>
        <dbReference type="ChEBI" id="CHEBI:57865"/>
        <dbReference type="ChEBI" id="CHEBI:90602"/>
    </reaction>
</comment>
<dbReference type="PROSITE" id="PS51831">
    <property type="entry name" value="HD"/>
    <property type="match status" value="1"/>
</dbReference>
<dbReference type="InterPro" id="IPR013546">
    <property type="entry name" value="PII_UdlTrfase/GS_AdlTrfase"/>
</dbReference>
<dbReference type="PANTHER" id="PTHR47320:SF1">
    <property type="entry name" value="BIFUNCTIONAL URIDYLYLTRANSFERASE_URIDYLYL-REMOVING ENZYME"/>
    <property type="match status" value="1"/>
</dbReference>
<accession>A0A074VAR3</accession>
<proteinExistence type="inferred from homology"/>
<keyword evidence="3" id="KW-0677">Repeat</keyword>
<dbReference type="CDD" id="cd04899">
    <property type="entry name" value="ACT_ACR-UUR-like_2"/>
    <property type="match status" value="1"/>
</dbReference>
<evidence type="ECO:0000256" key="3">
    <source>
        <dbReference type="ARBA" id="ARBA00022737"/>
    </source>
</evidence>
<gene>
    <name evidence="7" type="primary">glnD</name>
    <name evidence="10" type="ORF">SASC598J21_013010</name>
</gene>
<evidence type="ECO:0000256" key="6">
    <source>
        <dbReference type="ARBA" id="ARBA00023268"/>
    </source>
</evidence>
<evidence type="ECO:0000259" key="8">
    <source>
        <dbReference type="PROSITE" id="PS51671"/>
    </source>
</evidence>
<dbReference type="InterPro" id="IPR003607">
    <property type="entry name" value="HD/PDEase_dom"/>
</dbReference>
<comment type="similarity">
    <text evidence="7">Belongs to the GlnD family.</text>
</comment>
<dbReference type="InterPro" id="IPR010043">
    <property type="entry name" value="UTase/UR"/>
</dbReference>
<feature type="region of interest" description="Uridylyltransferase" evidence="7">
    <location>
        <begin position="1"/>
        <end position="319"/>
    </location>
</feature>
<dbReference type="CDD" id="cd04900">
    <property type="entry name" value="ACT_UUR-like_1"/>
    <property type="match status" value="1"/>
</dbReference>
<evidence type="ECO:0000259" key="9">
    <source>
        <dbReference type="PROSITE" id="PS51831"/>
    </source>
</evidence>
<dbReference type="SMART" id="SM00471">
    <property type="entry name" value="HDc"/>
    <property type="match status" value="1"/>
</dbReference>
<evidence type="ECO:0000256" key="7">
    <source>
        <dbReference type="HAMAP-Rule" id="MF_00277"/>
    </source>
</evidence>
<comment type="cofactor">
    <cofactor evidence="7">
        <name>Mg(2+)</name>
        <dbReference type="ChEBI" id="CHEBI:18420"/>
    </cofactor>
</comment>
<dbReference type="NCBIfam" id="TIGR01693">
    <property type="entry name" value="UTase_glnD"/>
    <property type="match status" value="1"/>
</dbReference>
<dbReference type="SUPFAM" id="SSF81593">
    <property type="entry name" value="Nucleotidyltransferase substrate binding subunit/domain"/>
    <property type="match status" value="1"/>
</dbReference>
<dbReference type="GO" id="GO:0008081">
    <property type="term" value="F:phosphoric diester hydrolase activity"/>
    <property type="evidence" value="ECO:0007669"/>
    <property type="project" value="UniProtKB-UniRule"/>
</dbReference>
<dbReference type="EC" id="3.1.4.-" evidence="7"/>
<dbReference type="EMBL" id="AVQL01000441">
    <property type="protein sequence ID" value="KEQ00942.1"/>
    <property type="molecule type" value="Genomic_DNA"/>
</dbReference>
<dbReference type="InterPro" id="IPR043519">
    <property type="entry name" value="NT_sf"/>
</dbReference>
<comment type="caution">
    <text evidence="10">The sequence shown here is derived from an EMBL/GenBank/DDBJ whole genome shotgun (WGS) entry which is preliminary data.</text>
</comment>
<comment type="domain">
    <text evidence="7">Has four distinct domains: an N-terminal nucleotidyltransferase (NT) domain responsible for UTase activity, a central HD domain that encodes UR activity, and two C-terminal ACT domains that seem to have a role in glutamine sensing.</text>
</comment>
<dbReference type="GO" id="GO:0006808">
    <property type="term" value="P:regulation of nitrogen utilization"/>
    <property type="evidence" value="ECO:0007669"/>
    <property type="project" value="UniProtKB-UniRule"/>
</dbReference>
<dbReference type="PROSITE" id="PS51671">
    <property type="entry name" value="ACT"/>
    <property type="match status" value="2"/>
</dbReference>
<comment type="function">
    <text evidence="7">Modifies, by uridylylation and deuridylylation, the PII regulatory proteins (GlnB and homologs), in response to the nitrogen status of the cell that GlnD senses through the glutamine level. Under low glutamine levels, catalyzes the conversion of the PII proteins and UTP to PII-UMP and PPi, while under higher glutamine levels, GlnD hydrolyzes PII-UMP to PII and UMP (deuridylylation). Thus, controls uridylylation state and activity of the PII proteins, and plays an important role in the regulation of nitrogen metabolism.</text>
</comment>
<evidence type="ECO:0000256" key="5">
    <source>
        <dbReference type="ARBA" id="ARBA00022842"/>
    </source>
</evidence>
<reference evidence="10 11" key="1">
    <citation type="journal article" date="2014" name="PLoS Genet.">
        <title>Hidden diversity in honey bee gut symbionts detected by single-cell genomics.</title>
        <authorList>
            <person name="Engel P."/>
            <person name="Stepanauskas R."/>
            <person name="Moran N."/>
        </authorList>
    </citation>
    <scope>NUCLEOTIDE SEQUENCE [LARGE SCALE GENOMIC DNA]</scope>
    <source>
        <strain evidence="10 11">SCGC AB-598-J21</strain>
    </source>
</reference>
<dbReference type="Pfam" id="PF01966">
    <property type="entry name" value="HD"/>
    <property type="match status" value="1"/>
</dbReference>
<comment type="catalytic activity">
    <reaction evidence="7">
        <text>[protein-PII]-L-tyrosine + UTP = [protein-PII]-uridylyl-L-tyrosine + diphosphate</text>
        <dbReference type="Rhea" id="RHEA:13673"/>
        <dbReference type="Rhea" id="RHEA-COMP:12147"/>
        <dbReference type="Rhea" id="RHEA-COMP:12148"/>
        <dbReference type="ChEBI" id="CHEBI:33019"/>
        <dbReference type="ChEBI" id="CHEBI:46398"/>
        <dbReference type="ChEBI" id="CHEBI:46858"/>
        <dbReference type="ChEBI" id="CHEBI:90602"/>
        <dbReference type="EC" id="2.7.7.59"/>
    </reaction>
</comment>
<feature type="domain" description="HD" evidence="9">
    <location>
        <begin position="439"/>
        <end position="561"/>
    </location>
</feature>
<feature type="domain" description="ACT" evidence="8">
    <location>
        <begin position="676"/>
        <end position="763"/>
    </location>
</feature>
<dbReference type="SUPFAM" id="SSF109604">
    <property type="entry name" value="HD-domain/PDEase-like"/>
    <property type="match status" value="1"/>
</dbReference>
<dbReference type="PIRSF" id="PIRSF006288">
    <property type="entry name" value="PII_uridyltransf"/>
    <property type="match status" value="1"/>
</dbReference>
<dbReference type="Gene3D" id="1.10.3210.10">
    <property type="entry name" value="Hypothetical protein af1432"/>
    <property type="match status" value="1"/>
</dbReference>
<dbReference type="InterPro" id="IPR002912">
    <property type="entry name" value="ACT_dom"/>
</dbReference>
<evidence type="ECO:0000256" key="2">
    <source>
        <dbReference type="ARBA" id="ARBA00022695"/>
    </source>
</evidence>
<dbReference type="PANTHER" id="PTHR47320">
    <property type="entry name" value="BIFUNCTIONAL URIDYLYLTRANSFERASE/URIDYLYL-REMOVING ENZYME"/>
    <property type="match status" value="1"/>
</dbReference>
<dbReference type="SUPFAM" id="SSF81301">
    <property type="entry name" value="Nucleotidyltransferase"/>
    <property type="match status" value="1"/>
</dbReference>
<name>A0A074VAR3_9NEIS</name>
<dbReference type="Pfam" id="PF08335">
    <property type="entry name" value="GlnD_UR_UTase"/>
    <property type="match status" value="1"/>
</dbReference>
<dbReference type="InterPro" id="IPR006674">
    <property type="entry name" value="HD_domain"/>
</dbReference>
<dbReference type="GO" id="GO:0008773">
    <property type="term" value="F:[protein-PII] uridylyltransferase activity"/>
    <property type="evidence" value="ECO:0007669"/>
    <property type="project" value="UniProtKB-UniRule"/>
</dbReference>
<dbReference type="Proteomes" id="UP000027644">
    <property type="component" value="Unassembled WGS sequence"/>
</dbReference>
<comment type="activity regulation">
    <text evidence="7">Uridylyltransferase (UTase) activity is inhibited by glutamine, while glutamine activates uridylyl-removing (UR) activity.</text>
</comment>
<evidence type="ECO:0000313" key="10">
    <source>
        <dbReference type="EMBL" id="KEQ00942.1"/>
    </source>
</evidence>
<dbReference type="CDD" id="cd05401">
    <property type="entry name" value="NT_GlnE_GlnD_like"/>
    <property type="match status" value="1"/>
</dbReference>
<sequence length="854" mass="98070">MSSSALITQLSDKLHKHKQQAAEIYRQRRHPFVYFRQHTGVIADVLSTLWQELFAGEEMCLLAIGGFGRGEMYPYSDMDIAIVSRNPIDDDIQQKIGAFIQILWDIHLQPAPKVGTINELCESARVDLTGDSALLESRYLCGRQDLAAELIHQLDLQRDVAAFIEGKILEQRQRYTKAAGEASLLEANVKTTQGGLRDIHTLLWLAKVQGLPPQIHQLMKNAILNRTEARLLLSCQKQLARIRIELHLTAKRAEDRLIFDLQTQVAQNLGYRDDANSRASEKLMHDFYRALKGVKQLSGILVPMLRDRVYASLPRVVVNLDQHYYQVGNMLAVHNLKLFSQQPEHIFTILRVAQEHNDIIGLAPKTLRVWWAAAHQLVNEEFYQNPANRECFAGFFKHGEGLTHLLRFINLYGVLGRYLPAWGKIVGLLQHDLFHIYPVDDHILMVVRNMRRLAMEQHSHELPFAATLMHTFARKHILYMAALFHDIAKGRGGDHAQKGVADARSFAEDHFLDSEESDLLAWLVEQHLLMSMTAQKEDIQDPEVITRFSKQVKTVERLTALYLLTVADIRGTNPKIWNSWKASLLENLYKATLHQLNGKQSNRHTTILDRRQQAMHELNQYHISESQQRQLWHILGQAYFARHEWQDILWHLSKIINYEQQAQAHSQMLPDNDTLKVMVYMPNRPKLFTELASVFSEAGMNILTARAYITEHNFILDTFILQFPPNLNPNDYLTIQNKTELALNQFVNGKLPMSASNPASLSRRSRHIPIAPRISIDEEDNPGWYSLHIITANRRFLLANIAAVLSDLNISIRFAKITTLDERVEDSFLVYAPQLADTQQQLQLKNALLDQLLR</sequence>
<protein>
    <recommendedName>
        <fullName evidence="7">Bifunctional uridylyltransferase/uridylyl-removing enzyme</fullName>
        <shortName evidence="7">UTase/UR</shortName>
    </recommendedName>
    <alternativeName>
        <fullName evidence="7">Bifunctional [protein-PII] modification enzyme</fullName>
    </alternativeName>
    <alternativeName>
        <fullName evidence="7">Bifunctional nitrogen sensor protein</fullName>
    </alternativeName>
    <domain>
        <recommendedName>
            <fullName evidence="7">[Protein-PII] uridylyltransferase</fullName>
            <shortName evidence="7">PII uridylyltransferase</shortName>
            <shortName evidence="7">UTase</shortName>
            <ecNumber evidence="7">2.7.7.59</ecNumber>
        </recommendedName>
    </domain>
    <domain>
        <recommendedName>
            <fullName evidence="7">[Protein-PII]-UMP uridylyl-removing enzyme</fullName>
            <shortName evidence="7">UR</shortName>
            <ecNumber evidence="7">3.1.4.-</ecNumber>
        </recommendedName>
    </domain>
</protein>
<dbReference type="HAMAP" id="MF_00277">
    <property type="entry name" value="PII_uridylyl_transf"/>
    <property type="match status" value="1"/>
</dbReference>
<keyword evidence="2 7" id="KW-0548">Nucleotidyltransferase</keyword>
<keyword evidence="1 7" id="KW-0808">Transferase</keyword>
<keyword evidence="6 7" id="KW-0511">Multifunctional enzyme</keyword>
<feature type="domain" description="ACT" evidence="8">
    <location>
        <begin position="786"/>
        <end position="854"/>
    </location>
</feature>
<evidence type="ECO:0000313" key="11">
    <source>
        <dbReference type="Proteomes" id="UP000027644"/>
    </source>
</evidence>
<comment type="caution">
    <text evidence="7">Lacks conserved residue(s) required for the propagation of feature annotation.</text>
</comment>
<keyword evidence="4 7" id="KW-0378">Hydrolase</keyword>
<dbReference type="SUPFAM" id="SSF55021">
    <property type="entry name" value="ACT-like"/>
    <property type="match status" value="2"/>
</dbReference>
<evidence type="ECO:0000256" key="1">
    <source>
        <dbReference type="ARBA" id="ARBA00022679"/>
    </source>
</evidence>
<dbReference type="AlphaFoldDB" id="A0A074VAR3"/>